<evidence type="ECO:0000256" key="3">
    <source>
        <dbReference type="ARBA" id="ARBA00010299"/>
    </source>
</evidence>
<dbReference type="GO" id="GO:0003774">
    <property type="term" value="F:cytoskeletal motor activity"/>
    <property type="evidence" value="ECO:0007669"/>
    <property type="project" value="InterPro"/>
</dbReference>
<keyword evidence="15" id="KW-1185">Reference proteome</keyword>
<dbReference type="GO" id="GO:0006935">
    <property type="term" value="P:chemotaxis"/>
    <property type="evidence" value="ECO:0007669"/>
    <property type="project" value="UniProtKB-KW"/>
</dbReference>
<reference evidence="15" key="1">
    <citation type="journal article" date="2022" name="ISME J.">
        <title>Genetic and phylogenetic analysis of dissimilatory iodate-reducing bacteria identifies potential niches across the world's oceans.</title>
        <authorList>
            <person name="Reyes-Umana V."/>
            <person name="Henning Z."/>
            <person name="Lee K."/>
            <person name="Barnum T.P."/>
            <person name="Coates J.D."/>
        </authorList>
    </citation>
    <scope>NUCLEOTIDE SEQUENCE [LARGE SCALE GENOMIC DNA]</scope>
    <source>
        <strain evidence="15">IR12</strain>
    </source>
</reference>
<dbReference type="AlphaFoldDB" id="A0A944HAD0"/>
<keyword evidence="6" id="KW-0145">Chemotaxis</keyword>
<dbReference type="InterPro" id="IPR011002">
    <property type="entry name" value="FliG_a-hlx"/>
</dbReference>
<organism evidence="14 15">
    <name type="scientific">Denitromonas iodatirespirans</name>
    <dbReference type="NCBI Taxonomy" id="2795389"/>
    <lineage>
        <taxon>Bacteria</taxon>
        <taxon>Pseudomonadati</taxon>
        <taxon>Pseudomonadota</taxon>
        <taxon>Betaproteobacteria</taxon>
        <taxon>Rhodocyclales</taxon>
        <taxon>Zoogloeaceae</taxon>
        <taxon>Denitromonas</taxon>
    </lineage>
</organism>
<keyword evidence="5" id="KW-1003">Cell membrane</keyword>
<name>A0A944HAD0_DENI1</name>
<accession>A0A944HAD0</accession>
<evidence type="ECO:0000259" key="11">
    <source>
        <dbReference type="Pfam" id="PF01706"/>
    </source>
</evidence>
<protein>
    <recommendedName>
        <fullName evidence="4">Flagellar motor switch protein FliG</fullName>
    </recommendedName>
</protein>
<dbReference type="GO" id="GO:0009425">
    <property type="term" value="C:bacterial-type flagellum basal body"/>
    <property type="evidence" value="ECO:0007669"/>
    <property type="project" value="UniProtKB-SubCell"/>
</dbReference>
<dbReference type="PRINTS" id="PR00954">
    <property type="entry name" value="FLGMOTORFLIG"/>
</dbReference>
<keyword evidence="14" id="KW-0969">Cilium</keyword>
<evidence type="ECO:0000259" key="12">
    <source>
        <dbReference type="Pfam" id="PF14841"/>
    </source>
</evidence>
<dbReference type="SUPFAM" id="SSF48029">
    <property type="entry name" value="FliG"/>
    <property type="match status" value="2"/>
</dbReference>
<evidence type="ECO:0000256" key="6">
    <source>
        <dbReference type="ARBA" id="ARBA00022500"/>
    </source>
</evidence>
<dbReference type="Pfam" id="PF01706">
    <property type="entry name" value="FliG_C"/>
    <property type="match status" value="1"/>
</dbReference>
<keyword evidence="7" id="KW-0283">Flagellar rotation</keyword>
<dbReference type="EMBL" id="JAEKFT010000028">
    <property type="protein sequence ID" value="MBT0963340.1"/>
    <property type="molecule type" value="Genomic_DNA"/>
</dbReference>
<dbReference type="GO" id="GO:0071973">
    <property type="term" value="P:bacterial-type flagellum-dependent cell motility"/>
    <property type="evidence" value="ECO:0007669"/>
    <property type="project" value="InterPro"/>
</dbReference>
<dbReference type="Gene3D" id="1.10.220.30">
    <property type="match status" value="3"/>
</dbReference>
<evidence type="ECO:0000259" key="13">
    <source>
        <dbReference type="Pfam" id="PF14842"/>
    </source>
</evidence>
<evidence type="ECO:0000313" key="15">
    <source>
        <dbReference type="Proteomes" id="UP000694660"/>
    </source>
</evidence>
<dbReference type="FunFam" id="1.10.220.30:FF:000001">
    <property type="entry name" value="Flagellar motor switch protein FliG"/>
    <property type="match status" value="1"/>
</dbReference>
<gene>
    <name evidence="14" type="primary">fliG</name>
    <name evidence="14" type="ORF">I8J34_19320</name>
</gene>
<evidence type="ECO:0000256" key="2">
    <source>
        <dbReference type="ARBA" id="ARBA00004515"/>
    </source>
</evidence>
<evidence type="ECO:0000256" key="8">
    <source>
        <dbReference type="ARBA" id="ARBA00023136"/>
    </source>
</evidence>
<dbReference type="NCBIfam" id="TIGR00207">
    <property type="entry name" value="fliG"/>
    <property type="match status" value="1"/>
</dbReference>
<dbReference type="PIRSF" id="PIRSF003161">
    <property type="entry name" value="FliG"/>
    <property type="match status" value="1"/>
</dbReference>
<comment type="function">
    <text evidence="10">FliG is one of three proteins (FliG, FliN, FliM) that forms the rotor-mounted switch complex (C ring), located at the base of the basal body. This complex interacts with the CheY and CheZ chemotaxis proteins, in addition to contacting components of the motor that determine the direction of flagellar rotation.</text>
</comment>
<comment type="similarity">
    <text evidence="3">Belongs to the FliG family.</text>
</comment>
<dbReference type="PANTHER" id="PTHR30534">
    <property type="entry name" value="FLAGELLAR MOTOR SWITCH PROTEIN FLIG"/>
    <property type="match status" value="1"/>
</dbReference>
<dbReference type="GO" id="GO:0005886">
    <property type="term" value="C:plasma membrane"/>
    <property type="evidence" value="ECO:0007669"/>
    <property type="project" value="UniProtKB-SubCell"/>
</dbReference>
<keyword evidence="14" id="KW-0966">Cell projection</keyword>
<dbReference type="Proteomes" id="UP000694660">
    <property type="component" value="Unassembled WGS sequence"/>
</dbReference>
<dbReference type="Pfam" id="PF14842">
    <property type="entry name" value="FliG_N"/>
    <property type="match status" value="1"/>
</dbReference>
<evidence type="ECO:0000256" key="10">
    <source>
        <dbReference type="ARBA" id="ARBA00025598"/>
    </source>
</evidence>
<evidence type="ECO:0000256" key="5">
    <source>
        <dbReference type="ARBA" id="ARBA00022475"/>
    </source>
</evidence>
<dbReference type="PANTHER" id="PTHR30534:SF0">
    <property type="entry name" value="FLAGELLAR MOTOR SWITCH PROTEIN FLIG"/>
    <property type="match status" value="1"/>
</dbReference>
<keyword evidence="8" id="KW-0472">Membrane</keyword>
<evidence type="ECO:0000256" key="9">
    <source>
        <dbReference type="ARBA" id="ARBA00023143"/>
    </source>
</evidence>
<dbReference type="InterPro" id="IPR028263">
    <property type="entry name" value="FliG_N"/>
</dbReference>
<comment type="caution">
    <text evidence="14">The sequence shown here is derived from an EMBL/GenBank/DDBJ whole genome shotgun (WGS) entry which is preliminary data.</text>
</comment>
<sequence>MARRQRGGTQMSPEEGLEKSALLLLSLGSDEAAEVLKFLGPKEVQKLGMAMAKLPSHPRSKVEPLLDELDAHCDKGSPIEADEEQIRQMLTKALGDDRAAHIISRVLQGSDTAGIESLKWMDAATAADLIKNEHPQIIATILVHLENDQAGEILKHFTDRLRNDVLLRIATLDGVQPAALKELNDTLTRTLSGTSNVKKAAMGGVRHAADILNFVGAAAETAIIDNVREYDPDLAQKILDEMFVFDNLMDIDDRGIQTLLREVQSDSLVVALKGAQAELREKIFKNMSQRAAEMLREDLESRGPVRLSEVEGEQKEILKIVRRLAEEGQIMLGGKGGDDAFV</sequence>
<proteinExistence type="inferred from homology"/>
<dbReference type="InterPro" id="IPR032779">
    <property type="entry name" value="FliG_M"/>
</dbReference>
<feature type="domain" description="Flagellar motor switch protein FliG N-terminal" evidence="13">
    <location>
        <begin position="16"/>
        <end position="113"/>
    </location>
</feature>
<evidence type="ECO:0000256" key="7">
    <source>
        <dbReference type="ARBA" id="ARBA00022779"/>
    </source>
</evidence>
<feature type="domain" description="Flagellar motor switch protein FliG middle" evidence="12">
    <location>
        <begin position="127"/>
        <end position="196"/>
    </location>
</feature>
<keyword evidence="14" id="KW-0282">Flagellum</keyword>
<dbReference type="InterPro" id="IPR023087">
    <property type="entry name" value="Flg_Motor_Flig_C"/>
</dbReference>
<feature type="domain" description="Flagellar motor switch protein FliG C-terminal" evidence="11">
    <location>
        <begin position="226"/>
        <end position="332"/>
    </location>
</feature>
<dbReference type="Pfam" id="PF14841">
    <property type="entry name" value="FliG_M"/>
    <property type="match status" value="1"/>
</dbReference>
<keyword evidence="9" id="KW-0975">Bacterial flagellum</keyword>
<comment type="subcellular location">
    <subcellularLocation>
        <location evidence="1">Bacterial flagellum basal body</location>
    </subcellularLocation>
    <subcellularLocation>
        <location evidence="2">Cell inner membrane</location>
        <topology evidence="2">Peripheral membrane protein</topology>
        <orientation evidence="2">Cytoplasmic side</orientation>
    </subcellularLocation>
</comment>
<dbReference type="InterPro" id="IPR000090">
    <property type="entry name" value="Flg_Motor_Flig"/>
</dbReference>
<evidence type="ECO:0000256" key="1">
    <source>
        <dbReference type="ARBA" id="ARBA00004117"/>
    </source>
</evidence>
<evidence type="ECO:0000313" key="14">
    <source>
        <dbReference type="EMBL" id="MBT0963340.1"/>
    </source>
</evidence>
<evidence type="ECO:0000256" key="4">
    <source>
        <dbReference type="ARBA" id="ARBA00021870"/>
    </source>
</evidence>